<dbReference type="CDD" id="cd22926">
    <property type="entry name" value="HFD_SPT3"/>
    <property type="match status" value="1"/>
</dbReference>
<evidence type="ECO:0000256" key="8">
    <source>
        <dbReference type="SAM" id="SignalP"/>
    </source>
</evidence>
<dbReference type="GO" id="GO:0006366">
    <property type="term" value="P:transcription by RNA polymerase II"/>
    <property type="evidence" value="ECO:0007669"/>
    <property type="project" value="InterPro"/>
</dbReference>
<keyword evidence="10" id="KW-1185">Reference proteome</keyword>
<dbReference type="GO" id="GO:0005634">
    <property type="term" value="C:nucleus"/>
    <property type="evidence" value="ECO:0007669"/>
    <property type="project" value="UniProtKB-SubCell"/>
</dbReference>
<evidence type="ECO:0000313" key="10">
    <source>
        <dbReference type="Proteomes" id="UP001063166"/>
    </source>
</evidence>
<keyword evidence="5" id="KW-0539">Nucleus</keyword>
<dbReference type="PANTHER" id="PTHR11380:SF16">
    <property type="entry name" value="TRANSCRIPTION INITIATION PROTEIN SPT3 HOMOLOG"/>
    <property type="match status" value="1"/>
</dbReference>
<evidence type="ECO:0000256" key="2">
    <source>
        <dbReference type="ARBA" id="ARBA00023015"/>
    </source>
</evidence>
<dbReference type="AlphaFoldDB" id="A0A9P3PEV0"/>
<sequence length="652" mass="71147">MHIPLLLLGLSSTALSQFTNGFAPTNAPYGGFGGCATRSGPAIVFLHGNGGQASDWSHPSSVSPSTSPITHFQNAGYSCLFGLTWLSPTEQGATNMNYHKEEKAQMAGDFVRDVSSYMGGSKVVVIGHSMGVTVGLHGLDYTGRWNLVQTYIAIAGAMLGLQASCASSGYANPYVPTCGSQNSLDSDIFGFWPGDNFDGPAAANPRMSSSASNAFIKRAQQHTGTSFYSINAGTSDQFICPDHDPSTCVGMLFNSGRASIDVGVGTPSTNAAQTDDTSGVGHFRAKTDSGAIQVNMMAAVKKTTGADPVLSNVRDYKYTQEISQMMFVFGEVQDPNPETVNLVEDIVRSQLIELIVQARALANRRGARYLSAEDLIFLIRHDRGKVNRLRTYLSWKDVRKHAKDSGGDGGGGVEVETLEDGADDKLAAKAQKITIKLPWEITTIYSEVLRQSGHQSDDEEDEDDIEAHEASIQRLKEADDATRQMTREEYQHYSDCRQASFTYRKAKRFREFLNLPPQLDLKANDDTIDIVGFLAFEMVRSLTLAGLSVKKSLEESFLRDDYASPVLGKRKTLGGLGGPPEKRRREDSPDDDTEHALPVNTLFLPPAEARTALRPEHIQDAFARMQGEWAHLRSAGMHNWRGGLVRTRISLI</sequence>
<dbReference type="GO" id="GO:0003712">
    <property type="term" value="F:transcription coregulator activity"/>
    <property type="evidence" value="ECO:0007669"/>
    <property type="project" value="TreeGrafter"/>
</dbReference>
<keyword evidence="3" id="KW-0010">Activator</keyword>
<dbReference type="InterPro" id="IPR003195">
    <property type="entry name" value="TFIID_TAF13"/>
</dbReference>
<comment type="caution">
    <text evidence="9">The sequence shown here is derived from an EMBL/GenBank/DDBJ whole genome shotgun (WGS) entry which is preliminary data.</text>
</comment>
<keyword evidence="2" id="KW-0805">Transcription regulation</keyword>
<accession>A0A9P3PEV0</accession>
<protein>
    <submittedName>
        <fullName evidence="9">Transcription initiation factor IID, 18kD subunit</fullName>
    </submittedName>
</protein>
<feature type="chain" id="PRO_5040254014" evidence="8">
    <location>
        <begin position="17"/>
        <end position="652"/>
    </location>
</feature>
<feature type="region of interest" description="Disordered" evidence="7">
    <location>
        <begin position="569"/>
        <end position="597"/>
    </location>
</feature>
<evidence type="ECO:0000256" key="3">
    <source>
        <dbReference type="ARBA" id="ARBA00023159"/>
    </source>
</evidence>
<dbReference type="EMBL" id="BRPK01000001">
    <property type="protein sequence ID" value="GLB34186.1"/>
    <property type="molecule type" value="Genomic_DNA"/>
</dbReference>
<dbReference type="Pfam" id="PF01674">
    <property type="entry name" value="Lipase_2"/>
    <property type="match status" value="1"/>
</dbReference>
<dbReference type="PANTHER" id="PTHR11380">
    <property type="entry name" value="TRANSCRIPTION INITIATION FACTOR TFIID/SUPT3-RELATED"/>
    <property type="match status" value="1"/>
</dbReference>
<dbReference type="InterPro" id="IPR009072">
    <property type="entry name" value="Histone-fold"/>
</dbReference>
<evidence type="ECO:0000256" key="6">
    <source>
        <dbReference type="ARBA" id="ARBA00061274"/>
    </source>
</evidence>
<dbReference type="SUPFAM" id="SSF47113">
    <property type="entry name" value="Histone-fold"/>
    <property type="match status" value="1"/>
</dbReference>
<dbReference type="InterPro" id="IPR002918">
    <property type="entry name" value="Lipase_EstA/Esterase_EstB"/>
</dbReference>
<dbReference type="GO" id="GO:0006357">
    <property type="term" value="P:regulation of transcription by RNA polymerase II"/>
    <property type="evidence" value="ECO:0007669"/>
    <property type="project" value="UniProtKB-ARBA"/>
</dbReference>
<organism evidence="9 10">
    <name type="scientific">Lyophyllum shimeji</name>
    <name type="common">Hon-shimeji</name>
    <name type="synonym">Tricholoma shimeji</name>
    <dbReference type="NCBI Taxonomy" id="47721"/>
    <lineage>
        <taxon>Eukaryota</taxon>
        <taxon>Fungi</taxon>
        <taxon>Dikarya</taxon>
        <taxon>Basidiomycota</taxon>
        <taxon>Agaricomycotina</taxon>
        <taxon>Agaricomycetes</taxon>
        <taxon>Agaricomycetidae</taxon>
        <taxon>Agaricales</taxon>
        <taxon>Tricholomatineae</taxon>
        <taxon>Lyophyllaceae</taxon>
        <taxon>Lyophyllum</taxon>
    </lineage>
</organism>
<dbReference type="GO" id="GO:0016042">
    <property type="term" value="P:lipid catabolic process"/>
    <property type="evidence" value="ECO:0007669"/>
    <property type="project" value="InterPro"/>
</dbReference>
<name>A0A9P3PEV0_LYOSH</name>
<dbReference type="GO" id="GO:0046982">
    <property type="term" value="F:protein heterodimerization activity"/>
    <property type="evidence" value="ECO:0007669"/>
    <property type="project" value="InterPro"/>
</dbReference>
<dbReference type="Proteomes" id="UP001063166">
    <property type="component" value="Unassembled WGS sequence"/>
</dbReference>
<gene>
    <name evidence="9" type="primary">SPT3</name>
    <name evidence="9" type="ORF">LshimejAT787_0110700</name>
</gene>
<dbReference type="FunFam" id="1.10.20.10:FF:000023">
    <property type="entry name" value="transcription initiation protein SPT3 homolog"/>
    <property type="match status" value="1"/>
</dbReference>
<proteinExistence type="inferred from homology"/>
<reference evidence="9" key="1">
    <citation type="submission" date="2022-07" db="EMBL/GenBank/DDBJ databases">
        <title>The genome of Lyophyllum shimeji provides insight into the initial evolution of ectomycorrhizal fungal genome.</title>
        <authorList>
            <person name="Kobayashi Y."/>
            <person name="Shibata T."/>
            <person name="Hirakawa H."/>
            <person name="Shigenobu S."/>
            <person name="Nishiyama T."/>
            <person name="Yamada A."/>
            <person name="Hasebe M."/>
            <person name="Kawaguchi M."/>
        </authorList>
    </citation>
    <scope>NUCLEOTIDE SEQUENCE</scope>
    <source>
        <strain evidence="9">AT787</strain>
    </source>
</reference>
<dbReference type="Gene3D" id="3.40.50.1820">
    <property type="entry name" value="alpha/beta hydrolase"/>
    <property type="match status" value="1"/>
</dbReference>
<evidence type="ECO:0000256" key="4">
    <source>
        <dbReference type="ARBA" id="ARBA00023163"/>
    </source>
</evidence>
<dbReference type="OrthoDB" id="66982at2759"/>
<evidence type="ECO:0000256" key="7">
    <source>
        <dbReference type="SAM" id="MobiDB-lite"/>
    </source>
</evidence>
<dbReference type="GO" id="GO:0000124">
    <property type="term" value="C:SAGA complex"/>
    <property type="evidence" value="ECO:0007669"/>
    <property type="project" value="TreeGrafter"/>
</dbReference>
<evidence type="ECO:0000256" key="1">
    <source>
        <dbReference type="ARBA" id="ARBA00004123"/>
    </source>
</evidence>
<dbReference type="Gene3D" id="1.10.20.10">
    <property type="entry name" value="Histone, subunit A"/>
    <property type="match status" value="1"/>
</dbReference>
<evidence type="ECO:0000313" key="9">
    <source>
        <dbReference type="EMBL" id="GLB34186.1"/>
    </source>
</evidence>
<dbReference type="Pfam" id="PF02269">
    <property type="entry name" value="TFIID-18kDa"/>
    <property type="match status" value="1"/>
</dbReference>
<comment type="similarity">
    <text evidence="6">Belongs to the SPT3 family.</text>
</comment>
<keyword evidence="8" id="KW-0732">Signal</keyword>
<dbReference type="InterPro" id="IPR029058">
    <property type="entry name" value="AB_hydrolase_fold"/>
</dbReference>
<comment type="subcellular location">
    <subcellularLocation>
        <location evidence="1">Nucleus</location>
    </subcellularLocation>
</comment>
<feature type="signal peptide" evidence="8">
    <location>
        <begin position="1"/>
        <end position="16"/>
    </location>
</feature>
<evidence type="ECO:0000256" key="5">
    <source>
        <dbReference type="ARBA" id="ARBA00023242"/>
    </source>
</evidence>
<dbReference type="GO" id="GO:0016787">
    <property type="term" value="F:hydrolase activity"/>
    <property type="evidence" value="ECO:0007669"/>
    <property type="project" value="InterPro"/>
</dbReference>
<keyword evidence="4" id="KW-0804">Transcription</keyword>
<dbReference type="SUPFAM" id="SSF53474">
    <property type="entry name" value="alpha/beta-Hydrolases"/>
    <property type="match status" value="1"/>
</dbReference>